<accession>A0ABD0LZ93</accession>
<protein>
    <submittedName>
        <fullName evidence="1">Uncharacterized protein</fullName>
    </submittedName>
</protein>
<dbReference type="EMBL" id="JACVVK020000013">
    <property type="protein sequence ID" value="KAK7504742.1"/>
    <property type="molecule type" value="Genomic_DNA"/>
</dbReference>
<organism evidence="1 2">
    <name type="scientific">Batillaria attramentaria</name>
    <dbReference type="NCBI Taxonomy" id="370345"/>
    <lineage>
        <taxon>Eukaryota</taxon>
        <taxon>Metazoa</taxon>
        <taxon>Spiralia</taxon>
        <taxon>Lophotrochozoa</taxon>
        <taxon>Mollusca</taxon>
        <taxon>Gastropoda</taxon>
        <taxon>Caenogastropoda</taxon>
        <taxon>Sorbeoconcha</taxon>
        <taxon>Cerithioidea</taxon>
        <taxon>Batillariidae</taxon>
        <taxon>Batillaria</taxon>
    </lineage>
</organism>
<sequence length="173" mass="18871">MRTRYKLMNTARAQTTSCFLVITVSSRWPSGGLASARADYTPTCSTLRSQEYAGFVYDGLCSKGKKKGVLEGRPGRYAQCFGGQKSAAGRKLISLPGQTECGIDTRRCWISAVRTENLITFDRGLNASTGLINFADSQTKSASWLFAKYLSKQARGIEKIPQCAGLAELSMVM</sequence>
<reference evidence="1 2" key="1">
    <citation type="journal article" date="2023" name="Sci. Data">
        <title>Genome assembly of the Korean intertidal mud-creeper Batillaria attramentaria.</title>
        <authorList>
            <person name="Patra A.K."/>
            <person name="Ho P.T."/>
            <person name="Jun S."/>
            <person name="Lee S.J."/>
            <person name="Kim Y."/>
            <person name="Won Y.J."/>
        </authorList>
    </citation>
    <scope>NUCLEOTIDE SEQUENCE [LARGE SCALE GENOMIC DNA]</scope>
    <source>
        <strain evidence="1">Wonlab-2016</strain>
    </source>
</reference>
<gene>
    <name evidence="1" type="ORF">BaRGS_00003770</name>
</gene>
<proteinExistence type="predicted"/>
<dbReference type="AlphaFoldDB" id="A0ABD0LZ93"/>
<dbReference type="Proteomes" id="UP001519460">
    <property type="component" value="Unassembled WGS sequence"/>
</dbReference>
<evidence type="ECO:0000313" key="2">
    <source>
        <dbReference type="Proteomes" id="UP001519460"/>
    </source>
</evidence>
<comment type="caution">
    <text evidence="1">The sequence shown here is derived from an EMBL/GenBank/DDBJ whole genome shotgun (WGS) entry which is preliminary data.</text>
</comment>
<evidence type="ECO:0000313" key="1">
    <source>
        <dbReference type="EMBL" id="KAK7504742.1"/>
    </source>
</evidence>
<keyword evidence="2" id="KW-1185">Reference proteome</keyword>
<name>A0ABD0LZ93_9CAEN</name>